<dbReference type="AlphaFoldDB" id="A0A9D1UVW7"/>
<evidence type="ECO:0000313" key="2">
    <source>
        <dbReference type="Proteomes" id="UP000823963"/>
    </source>
</evidence>
<name>A0A9D1UVW7_9LACO</name>
<sequence>MFQIVLDEQQRKELSNNVYNALRDAIKQAKKEEQHAKPYLNKKEMAKWLGVSTDTLYKFIKNGLPVTNIDGMQLIGKETVIEFLKQHEEII</sequence>
<protein>
    <submittedName>
        <fullName evidence="1">Helix-turn-helix domain-containing protein</fullName>
    </submittedName>
</protein>
<comment type="caution">
    <text evidence="1">The sequence shown here is derived from an EMBL/GenBank/DDBJ whole genome shotgun (WGS) entry which is preliminary data.</text>
</comment>
<gene>
    <name evidence="1" type="ORF">H9861_01190</name>
</gene>
<dbReference type="InterPro" id="IPR036388">
    <property type="entry name" value="WH-like_DNA-bd_sf"/>
</dbReference>
<proteinExistence type="predicted"/>
<dbReference type="SUPFAM" id="SSF46955">
    <property type="entry name" value="Putative DNA-binding domain"/>
    <property type="match status" value="1"/>
</dbReference>
<reference evidence="1" key="1">
    <citation type="journal article" date="2021" name="PeerJ">
        <title>Extensive microbial diversity within the chicken gut microbiome revealed by metagenomics and culture.</title>
        <authorList>
            <person name="Gilroy R."/>
            <person name="Ravi A."/>
            <person name="Getino M."/>
            <person name="Pursley I."/>
            <person name="Horton D.L."/>
            <person name="Alikhan N.F."/>
            <person name="Baker D."/>
            <person name="Gharbi K."/>
            <person name="Hall N."/>
            <person name="Watson M."/>
            <person name="Adriaenssens E.M."/>
            <person name="Foster-Nyarko E."/>
            <person name="Jarju S."/>
            <person name="Secka A."/>
            <person name="Antonio M."/>
            <person name="Oren A."/>
            <person name="Chaudhuri R.R."/>
            <person name="La Ragione R."/>
            <person name="Hildebrand F."/>
            <person name="Pallen M.J."/>
        </authorList>
    </citation>
    <scope>NUCLEOTIDE SEQUENCE</scope>
    <source>
        <strain evidence="1">6627</strain>
    </source>
</reference>
<accession>A0A9D1UVW7</accession>
<dbReference type="Proteomes" id="UP000823963">
    <property type="component" value="Unassembled WGS sequence"/>
</dbReference>
<organism evidence="1 2">
    <name type="scientific">Candidatus Ligilactobacillus excrementigallinarum</name>
    <dbReference type="NCBI Taxonomy" id="2838641"/>
    <lineage>
        <taxon>Bacteria</taxon>
        <taxon>Bacillati</taxon>
        <taxon>Bacillota</taxon>
        <taxon>Bacilli</taxon>
        <taxon>Lactobacillales</taxon>
        <taxon>Lactobacillaceae</taxon>
        <taxon>Ligilactobacillus</taxon>
    </lineage>
</organism>
<dbReference type="Gene3D" id="1.10.10.10">
    <property type="entry name" value="Winged helix-like DNA-binding domain superfamily/Winged helix DNA-binding domain"/>
    <property type="match status" value="1"/>
</dbReference>
<reference evidence="1" key="2">
    <citation type="submission" date="2021-04" db="EMBL/GenBank/DDBJ databases">
        <authorList>
            <person name="Gilroy R."/>
        </authorList>
    </citation>
    <scope>NUCLEOTIDE SEQUENCE</scope>
    <source>
        <strain evidence="1">6627</strain>
    </source>
</reference>
<dbReference type="InterPro" id="IPR009061">
    <property type="entry name" value="DNA-bd_dom_put_sf"/>
</dbReference>
<evidence type="ECO:0000313" key="1">
    <source>
        <dbReference type="EMBL" id="HIX01356.1"/>
    </source>
</evidence>
<dbReference type="EMBL" id="DXFP01000009">
    <property type="protein sequence ID" value="HIX01356.1"/>
    <property type="molecule type" value="Genomic_DNA"/>
</dbReference>